<evidence type="ECO:0000313" key="3">
    <source>
        <dbReference type="Proteomes" id="UP001180503"/>
    </source>
</evidence>
<name>A0ABU2QKM4_9ACTN</name>
<comment type="caution">
    <text evidence="2">The sequence shown here is derived from an EMBL/GenBank/DDBJ whole genome shotgun (WGS) entry which is preliminary data.</text>
</comment>
<dbReference type="EMBL" id="JAVRFB010000011">
    <property type="protein sequence ID" value="MDT0403515.1"/>
    <property type="molecule type" value="Genomic_DNA"/>
</dbReference>
<evidence type="ECO:0000313" key="2">
    <source>
        <dbReference type="EMBL" id="MDT0403515.1"/>
    </source>
</evidence>
<proteinExistence type="predicted"/>
<reference evidence="3" key="1">
    <citation type="submission" date="2023-07" db="EMBL/GenBank/DDBJ databases">
        <title>30 novel species of actinomycetes from the DSMZ collection.</title>
        <authorList>
            <person name="Nouioui I."/>
        </authorList>
    </citation>
    <scope>NUCLEOTIDE SEQUENCE [LARGE SCALE GENOMIC DNA]</scope>
    <source>
        <strain evidence="3">DSM 41635</strain>
    </source>
</reference>
<organism evidence="2 3">
    <name type="scientific">Streptomyces edwardsiae</name>
    <dbReference type="NCBI Taxonomy" id="3075527"/>
    <lineage>
        <taxon>Bacteria</taxon>
        <taxon>Bacillati</taxon>
        <taxon>Actinomycetota</taxon>
        <taxon>Actinomycetes</taxon>
        <taxon>Kitasatosporales</taxon>
        <taxon>Streptomycetaceae</taxon>
        <taxon>Streptomyces</taxon>
    </lineage>
</organism>
<feature type="region of interest" description="Disordered" evidence="1">
    <location>
        <begin position="150"/>
        <end position="349"/>
    </location>
</feature>
<dbReference type="SUPFAM" id="SSF57997">
    <property type="entry name" value="Tropomyosin"/>
    <property type="match status" value="1"/>
</dbReference>
<sequence>MRREDVPDGGDGEVEAVLDELYALPPSDFVARREERAAAARTARRAGDARRIHAARRPTLAAWAANLLRHSRPDEAEQFLELGRALREAYAGLDPGALKELSAQRRRIVSELSRQAALLAREAGYPLSGSAQRDVETTLRAVLADPEAARLWDTGRTETALTPPTGFGAETAGATPARGAPRAETGGTRTPAREAPRARRTGAQATAREPAHGETSGAQAPPRKPSRTPSATARRQDELAERRAERRKRLERAREAARTTEARVRELRTEQDEADASLERARERRREAGERVSAAEERLREARTEWERADREQREAGQRHRTAAHALARAEREARAAAREAEKAAKAVR</sequence>
<feature type="compositionally biased region" description="Basic and acidic residues" evidence="1">
    <location>
        <begin position="252"/>
        <end position="318"/>
    </location>
</feature>
<feature type="compositionally biased region" description="Basic and acidic residues" evidence="1">
    <location>
        <begin position="234"/>
        <end position="244"/>
    </location>
</feature>
<protein>
    <submittedName>
        <fullName evidence="2">Uncharacterized protein</fullName>
    </submittedName>
</protein>
<accession>A0ABU2QKM4</accession>
<dbReference type="RefSeq" id="WP_030218780.1">
    <property type="nucleotide sequence ID" value="NZ_JAVRFB010000011.1"/>
</dbReference>
<dbReference type="Proteomes" id="UP001180503">
    <property type="component" value="Unassembled WGS sequence"/>
</dbReference>
<feature type="compositionally biased region" description="Low complexity" evidence="1">
    <location>
        <begin position="168"/>
        <end position="190"/>
    </location>
</feature>
<feature type="compositionally biased region" description="Basic and acidic residues" evidence="1">
    <location>
        <begin position="328"/>
        <end position="349"/>
    </location>
</feature>
<evidence type="ECO:0000256" key="1">
    <source>
        <dbReference type="SAM" id="MobiDB-lite"/>
    </source>
</evidence>
<gene>
    <name evidence="2" type="ORF">RM528_16840</name>
</gene>